<evidence type="ECO:0000256" key="1">
    <source>
        <dbReference type="SAM" id="Coils"/>
    </source>
</evidence>
<feature type="coiled-coil region" evidence="1">
    <location>
        <begin position="492"/>
        <end position="519"/>
    </location>
</feature>
<feature type="region of interest" description="Disordered" evidence="2">
    <location>
        <begin position="249"/>
        <end position="319"/>
    </location>
</feature>
<feature type="compositionally biased region" description="Polar residues" evidence="2">
    <location>
        <begin position="95"/>
        <end position="108"/>
    </location>
</feature>
<feature type="region of interest" description="Disordered" evidence="2">
    <location>
        <begin position="369"/>
        <end position="388"/>
    </location>
</feature>
<accession>A0A9P6RT21</accession>
<feature type="compositionally biased region" description="Polar residues" evidence="2">
    <location>
        <begin position="300"/>
        <end position="315"/>
    </location>
</feature>
<dbReference type="EMBL" id="JAAAIP010000043">
    <property type="protein sequence ID" value="KAG0328014.1"/>
    <property type="molecule type" value="Genomic_DNA"/>
</dbReference>
<dbReference type="Proteomes" id="UP000738325">
    <property type="component" value="Unassembled WGS sequence"/>
</dbReference>
<keyword evidence="1" id="KW-0175">Coiled coil</keyword>
<protein>
    <submittedName>
        <fullName evidence="3">Uncharacterized protein</fullName>
    </submittedName>
</protein>
<evidence type="ECO:0000313" key="4">
    <source>
        <dbReference type="Proteomes" id="UP000738325"/>
    </source>
</evidence>
<dbReference type="OrthoDB" id="2449573at2759"/>
<feature type="region of interest" description="Disordered" evidence="2">
    <location>
        <begin position="13"/>
        <end position="66"/>
    </location>
</feature>
<feature type="compositionally biased region" description="Basic residues" evidence="2">
    <location>
        <begin position="268"/>
        <end position="277"/>
    </location>
</feature>
<sequence>MVPLLNAKEWFKARRGKKRNTSPPIFVPGIGYPPPRNSSQPTLIPYVPPSGSTGSEREDDSFEDYDGDFDLTSDDMTSAVTTTCVSYLHGQRANHSYEQHSGSNSSATLVAPTPPHRRSSLQPPIKPFSTGYNAKHSGSHNSLPARVSPNGVGAASDRRGSEQILHSLPQPQPQSHQGRERPPNALKNLSSKFSASSDSIIPAHSKAQEYARTVKTLWQMVEDKDLAHRLADSSPVEREWLIFNHKNANFPLKSHPGRSSSESNRSRGGQHHHHSPNHGRDLKLTRIDEAGNIADDRRSGQSTMMSLPISTLSGSDDSKKIKRSTLLSAEALQSAKELQKRDNFTIQQRVDMEEDWRLKARLLRGVDEHQDRARPLQQKPPVQEYTPTHADFNKWYDLKQEVEDDAELDLNDHIQAFDLKEEIAQEEARKRRELEEQEAKKQRELEELEHELNILGIDRFAGLMSFVESDRLPQVQQMQPSQAVPEQVLLHQQKQEMLHQQLQYQYEQLQQQLKLQQCQASATTTGGGAGVTRPVNQAPKRSSTTGAIPVPTSPRMAPVAPLVPLSTRPLALASARPIMPLRPRNARLMFSTDCADSMIINDMPLYSAPVKMP</sequence>
<evidence type="ECO:0000256" key="2">
    <source>
        <dbReference type="SAM" id="MobiDB-lite"/>
    </source>
</evidence>
<feature type="compositionally biased region" description="Basic and acidic residues" evidence="2">
    <location>
        <begin position="278"/>
        <end position="299"/>
    </location>
</feature>
<name>A0A9P6RT21_9FUNG</name>
<dbReference type="AlphaFoldDB" id="A0A9P6RT21"/>
<feature type="region of interest" description="Disordered" evidence="2">
    <location>
        <begin position="95"/>
        <end position="197"/>
    </location>
</feature>
<feature type="region of interest" description="Disordered" evidence="2">
    <location>
        <begin position="524"/>
        <end position="553"/>
    </location>
</feature>
<gene>
    <name evidence="3" type="ORF">BGZ99_006366</name>
</gene>
<feature type="compositionally biased region" description="Acidic residues" evidence="2">
    <location>
        <begin position="57"/>
        <end position="66"/>
    </location>
</feature>
<comment type="caution">
    <text evidence="3">The sequence shown here is derived from an EMBL/GenBank/DDBJ whole genome shotgun (WGS) entry which is preliminary data.</text>
</comment>
<feature type="compositionally biased region" description="Low complexity" evidence="2">
    <location>
        <begin position="257"/>
        <end position="267"/>
    </location>
</feature>
<feature type="compositionally biased region" description="Low complexity" evidence="2">
    <location>
        <begin position="165"/>
        <end position="176"/>
    </location>
</feature>
<feature type="coiled-coil region" evidence="1">
    <location>
        <begin position="416"/>
        <end position="458"/>
    </location>
</feature>
<organism evidence="3 4">
    <name type="scientific">Dissophora globulifera</name>
    <dbReference type="NCBI Taxonomy" id="979702"/>
    <lineage>
        <taxon>Eukaryota</taxon>
        <taxon>Fungi</taxon>
        <taxon>Fungi incertae sedis</taxon>
        <taxon>Mucoromycota</taxon>
        <taxon>Mortierellomycotina</taxon>
        <taxon>Mortierellomycetes</taxon>
        <taxon>Mortierellales</taxon>
        <taxon>Mortierellaceae</taxon>
        <taxon>Dissophora</taxon>
    </lineage>
</organism>
<evidence type="ECO:0000313" key="3">
    <source>
        <dbReference type="EMBL" id="KAG0328014.1"/>
    </source>
</evidence>
<proteinExistence type="predicted"/>
<reference evidence="3" key="1">
    <citation type="journal article" date="2020" name="Fungal Divers.">
        <title>Resolving the Mortierellaceae phylogeny through synthesis of multi-gene phylogenetics and phylogenomics.</title>
        <authorList>
            <person name="Vandepol N."/>
            <person name="Liber J."/>
            <person name="Desiro A."/>
            <person name="Na H."/>
            <person name="Kennedy M."/>
            <person name="Barry K."/>
            <person name="Grigoriev I.V."/>
            <person name="Miller A.N."/>
            <person name="O'Donnell K."/>
            <person name="Stajich J.E."/>
            <person name="Bonito G."/>
        </authorList>
    </citation>
    <scope>NUCLEOTIDE SEQUENCE</scope>
    <source>
        <strain evidence="3">REB-010B</strain>
    </source>
</reference>
<keyword evidence="4" id="KW-1185">Reference proteome</keyword>